<protein>
    <submittedName>
        <fullName evidence="2">Uncharacterized protein</fullName>
    </submittedName>
</protein>
<keyword evidence="3" id="KW-1185">Reference proteome</keyword>
<evidence type="ECO:0000256" key="1">
    <source>
        <dbReference type="SAM" id="MobiDB-lite"/>
    </source>
</evidence>
<name>A0A7R9AFF2_9CRUS</name>
<organism evidence="2">
    <name type="scientific">Darwinula stevensoni</name>
    <dbReference type="NCBI Taxonomy" id="69355"/>
    <lineage>
        <taxon>Eukaryota</taxon>
        <taxon>Metazoa</taxon>
        <taxon>Ecdysozoa</taxon>
        <taxon>Arthropoda</taxon>
        <taxon>Crustacea</taxon>
        <taxon>Oligostraca</taxon>
        <taxon>Ostracoda</taxon>
        <taxon>Podocopa</taxon>
        <taxon>Podocopida</taxon>
        <taxon>Darwinulocopina</taxon>
        <taxon>Darwinuloidea</taxon>
        <taxon>Darwinulidae</taxon>
        <taxon>Darwinula</taxon>
    </lineage>
</organism>
<dbReference type="Proteomes" id="UP000677054">
    <property type="component" value="Unassembled WGS sequence"/>
</dbReference>
<feature type="compositionally biased region" description="Polar residues" evidence="1">
    <location>
        <begin position="147"/>
        <end position="159"/>
    </location>
</feature>
<proteinExistence type="predicted"/>
<evidence type="ECO:0000313" key="2">
    <source>
        <dbReference type="EMBL" id="CAD7253073.1"/>
    </source>
</evidence>
<feature type="compositionally biased region" description="Basic and acidic residues" evidence="1">
    <location>
        <begin position="160"/>
        <end position="177"/>
    </location>
</feature>
<dbReference type="EMBL" id="LR904759">
    <property type="protein sequence ID" value="CAD7253073.1"/>
    <property type="molecule type" value="Genomic_DNA"/>
</dbReference>
<sequence>MEMRESLSKARKKVNEPSSVSRLLSALQHNDANFLPAMKKYHEKYVELKRKLADENPEMKETLRLVPDEFPTQLQEGFVLGGAGGISQPRVLPPPGSTTTQHPQEHIGVRRSKLIERAFAGAVPTRMVAKCLNAEESPTKIAEECDSSTGKGDGNSKTAESPKSRRDILVSCERDSLPSENSDVQDHSDDEEIILPHAPT</sequence>
<dbReference type="EMBL" id="CAJPEV010005242">
    <property type="protein sequence ID" value="CAG0902930.1"/>
    <property type="molecule type" value="Genomic_DNA"/>
</dbReference>
<feature type="region of interest" description="Disordered" evidence="1">
    <location>
        <begin position="135"/>
        <end position="200"/>
    </location>
</feature>
<reference evidence="2" key="1">
    <citation type="submission" date="2020-11" db="EMBL/GenBank/DDBJ databases">
        <authorList>
            <person name="Tran Van P."/>
        </authorList>
    </citation>
    <scope>NUCLEOTIDE SEQUENCE</scope>
</reference>
<evidence type="ECO:0000313" key="3">
    <source>
        <dbReference type="Proteomes" id="UP000677054"/>
    </source>
</evidence>
<accession>A0A7R9AFF2</accession>
<gene>
    <name evidence="2" type="ORF">DSTB1V02_LOCUS12824</name>
</gene>
<dbReference type="AlphaFoldDB" id="A0A7R9AFF2"/>